<keyword evidence="3 6" id="KW-0456">Lyase</keyword>
<protein>
    <submittedName>
        <fullName evidence="9">N-acetylneuraminate lyase</fullName>
    </submittedName>
</protein>
<dbReference type="PRINTS" id="PR00146">
    <property type="entry name" value="DHPICSNTHASE"/>
</dbReference>
<reference evidence="9 10" key="1">
    <citation type="submission" date="2019-08" db="EMBL/GenBank/DDBJ databases">
        <authorList>
            <person name="Dhanesh K."/>
            <person name="Kumar G."/>
            <person name="Sasikala C."/>
            <person name="Venkata Ramana C."/>
        </authorList>
    </citation>
    <scope>NUCLEOTIDE SEQUENCE [LARGE SCALE GENOMIC DNA]</scope>
    <source>
        <strain evidence="9 10">JC645</strain>
    </source>
</reference>
<dbReference type="SMART" id="SM01130">
    <property type="entry name" value="DHDPS"/>
    <property type="match status" value="1"/>
</dbReference>
<keyword evidence="5" id="KW-0119">Carbohydrate metabolism</keyword>
<dbReference type="PROSITE" id="PS00665">
    <property type="entry name" value="DHDPS_1"/>
    <property type="match status" value="1"/>
</dbReference>
<dbReference type="InterPro" id="IPR013785">
    <property type="entry name" value="Aldolase_TIM"/>
</dbReference>
<evidence type="ECO:0000256" key="8">
    <source>
        <dbReference type="PIRSR" id="PIRSR001365-2"/>
    </source>
</evidence>
<dbReference type="Gene3D" id="3.20.20.70">
    <property type="entry name" value="Aldolase class I"/>
    <property type="match status" value="1"/>
</dbReference>
<dbReference type="InterPro" id="IPR002220">
    <property type="entry name" value="DapA-like"/>
</dbReference>
<feature type="active site" description="Proton donor/acceptor" evidence="7">
    <location>
        <position position="139"/>
    </location>
</feature>
<dbReference type="AlphaFoldDB" id="A0A5M6D1N0"/>
<dbReference type="Proteomes" id="UP000324479">
    <property type="component" value="Unassembled WGS sequence"/>
</dbReference>
<dbReference type="PIRSF" id="PIRSF001365">
    <property type="entry name" value="DHDPS"/>
    <property type="match status" value="1"/>
</dbReference>
<dbReference type="GO" id="GO:0016829">
    <property type="term" value="F:lyase activity"/>
    <property type="evidence" value="ECO:0007669"/>
    <property type="project" value="UniProtKB-KW"/>
</dbReference>
<evidence type="ECO:0000256" key="1">
    <source>
        <dbReference type="ARBA" id="ARBA00004496"/>
    </source>
</evidence>
<evidence type="ECO:0000256" key="7">
    <source>
        <dbReference type="PIRSR" id="PIRSR001365-1"/>
    </source>
</evidence>
<comment type="subcellular location">
    <subcellularLocation>
        <location evidence="1">Cytoplasm</location>
    </subcellularLocation>
</comment>
<keyword evidence="10" id="KW-1185">Reference proteome</keyword>
<evidence type="ECO:0000256" key="2">
    <source>
        <dbReference type="ARBA" id="ARBA00022490"/>
    </source>
</evidence>
<dbReference type="SUPFAM" id="SSF51569">
    <property type="entry name" value="Aldolase"/>
    <property type="match status" value="1"/>
</dbReference>
<keyword evidence="4" id="KW-0704">Schiff base</keyword>
<dbReference type="EMBL" id="VWOX01000013">
    <property type="protein sequence ID" value="KAA5540530.1"/>
    <property type="molecule type" value="Genomic_DNA"/>
</dbReference>
<proteinExistence type="inferred from homology"/>
<evidence type="ECO:0000256" key="6">
    <source>
        <dbReference type="PIRNR" id="PIRNR001365"/>
    </source>
</evidence>
<gene>
    <name evidence="9" type="ORF">FYK55_21245</name>
</gene>
<dbReference type="PANTHER" id="PTHR12128">
    <property type="entry name" value="DIHYDRODIPICOLINATE SYNTHASE"/>
    <property type="match status" value="1"/>
</dbReference>
<dbReference type="PANTHER" id="PTHR12128:SF21">
    <property type="entry name" value="N-ACETYLNEURAMINATE LYASE"/>
    <property type="match status" value="1"/>
</dbReference>
<keyword evidence="2" id="KW-0963">Cytoplasm</keyword>
<dbReference type="Pfam" id="PF00701">
    <property type="entry name" value="DHDPS"/>
    <property type="match status" value="1"/>
</dbReference>
<dbReference type="RefSeq" id="WP_150078584.1">
    <property type="nucleotide sequence ID" value="NZ_VWOX01000013.1"/>
</dbReference>
<comment type="similarity">
    <text evidence="6">Belongs to the DapA family.</text>
</comment>
<feature type="binding site" evidence="8">
    <location>
        <position position="211"/>
    </location>
    <ligand>
        <name>pyruvate</name>
        <dbReference type="ChEBI" id="CHEBI:15361"/>
    </ligand>
</feature>
<organism evidence="9 10">
    <name type="scientific">Roseiconus nitratireducens</name>
    <dbReference type="NCBI Taxonomy" id="2605748"/>
    <lineage>
        <taxon>Bacteria</taxon>
        <taxon>Pseudomonadati</taxon>
        <taxon>Planctomycetota</taxon>
        <taxon>Planctomycetia</taxon>
        <taxon>Pirellulales</taxon>
        <taxon>Pirellulaceae</taxon>
        <taxon>Roseiconus</taxon>
    </lineage>
</organism>
<feature type="binding site" evidence="8">
    <location>
        <position position="49"/>
    </location>
    <ligand>
        <name>pyruvate</name>
        <dbReference type="ChEBI" id="CHEBI:15361"/>
    </ligand>
</feature>
<comment type="caution">
    <text evidence="9">The sequence shown here is derived from an EMBL/GenBank/DDBJ whole genome shotgun (WGS) entry which is preliminary data.</text>
</comment>
<evidence type="ECO:0000313" key="10">
    <source>
        <dbReference type="Proteomes" id="UP000324479"/>
    </source>
</evidence>
<name>A0A5M6D1N0_9BACT</name>
<evidence type="ECO:0000256" key="4">
    <source>
        <dbReference type="ARBA" id="ARBA00023270"/>
    </source>
</evidence>
<feature type="active site" description="Schiff-base intermediate with substrate" evidence="7">
    <location>
        <position position="169"/>
    </location>
</feature>
<dbReference type="InterPro" id="IPR020624">
    <property type="entry name" value="Schiff_base-form_aldolases_CS"/>
</dbReference>
<evidence type="ECO:0000313" key="9">
    <source>
        <dbReference type="EMBL" id="KAA5540530.1"/>
    </source>
</evidence>
<accession>A0A5M6D1N0</accession>
<evidence type="ECO:0000256" key="3">
    <source>
        <dbReference type="ARBA" id="ARBA00023239"/>
    </source>
</evidence>
<sequence>MQTFKLRGLIAATFTPLDDDGRLRLDEVPAMVDHLLEQGVSGLYVCGSTGEGMSLRSDERDAVTAAFVKASGGRVPVVAQVGHNSLSEARALAARAQEIGVDAVSATCPSYFKVNDVATLIDCMAEVASGAPELPFYYYHIPSLTGSTLDTVDFLRRGSERIANLHGLKYTDTRLFEFQECLELDERRFDVVWGCDEMLLGALATGAVAAIGSTYNVAAPLYRGIIDAFDAGDMGRARGLQRLSVQMVRTMGKYPFHAAMKSVLERNGFSMGGCRLPLTEMDSRQTQRLAEDLEAIGFFQWSSQPGGDRGGRSLERTEP</sequence>
<dbReference type="GO" id="GO:0005737">
    <property type="term" value="C:cytoplasm"/>
    <property type="evidence" value="ECO:0007669"/>
    <property type="project" value="UniProtKB-SubCell"/>
</dbReference>
<evidence type="ECO:0000256" key="5">
    <source>
        <dbReference type="ARBA" id="ARBA00023277"/>
    </source>
</evidence>